<dbReference type="PANTHER" id="PTHR22624">
    <property type="entry name" value="CYSTEINE PROTEASE ATG4"/>
    <property type="match status" value="1"/>
</dbReference>
<comment type="catalytic activity">
    <reaction evidence="10">
        <text>[protein]-C-terminal L-amino acid-glycyl-phosphatidylethanolamide + H2O = [protein]-C-terminal L-amino acid-glycine + a 1,2-diacyl-sn-glycero-3-phosphoethanolamine</text>
        <dbReference type="Rhea" id="RHEA:67548"/>
        <dbReference type="Rhea" id="RHEA-COMP:17323"/>
        <dbReference type="Rhea" id="RHEA-COMP:17324"/>
        <dbReference type="ChEBI" id="CHEBI:15377"/>
        <dbReference type="ChEBI" id="CHEBI:64612"/>
        <dbReference type="ChEBI" id="CHEBI:172940"/>
        <dbReference type="ChEBI" id="CHEBI:172941"/>
    </reaction>
    <physiologicalReaction direction="left-to-right" evidence="10">
        <dbReference type="Rhea" id="RHEA:67549"/>
    </physiologicalReaction>
</comment>
<dbReference type="GO" id="GO:0004197">
    <property type="term" value="F:cysteine-type endopeptidase activity"/>
    <property type="evidence" value="ECO:0007669"/>
    <property type="project" value="TreeGrafter"/>
</dbReference>
<evidence type="ECO:0000256" key="4">
    <source>
        <dbReference type="ARBA" id="ARBA00022490"/>
    </source>
</evidence>
<comment type="subcellular location">
    <subcellularLocation>
        <location evidence="1 13">Cytoplasm</location>
    </subcellularLocation>
</comment>
<feature type="compositionally biased region" description="Basic and acidic residues" evidence="14">
    <location>
        <begin position="505"/>
        <end position="514"/>
    </location>
</feature>
<keyword evidence="5 13" id="KW-0645">Protease</keyword>
<dbReference type="eggNOG" id="KOG2674">
    <property type="taxonomic scope" value="Eukaryota"/>
</dbReference>
<evidence type="ECO:0000256" key="14">
    <source>
        <dbReference type="SAM" id="MobiDB-lite"/>
    </source>
</evidence>
<reference evidence="16 17" key="1">
    <citation type="submission" date="2011-10" db="EMBL/GenBank/DDBJ databases">
        <authorList>
            <person name="Genoscope - CEA"/>
        </authorList>
    </citation>
    <scope>NUCLEOTIDE SEQUENCE [LARGE SCALE GENOMIC DNA]</scope>
    <source>
        <strain evidence="16 17">RCC 1105</strain>
    </source>
</reference>
<dbReference type="SUPFAM" id="SSF54001">
    <property type="entry name" value="Cysteine proteinases"/>
    <property type="match status" value="1"/>
</dbReference>
<gene>
    <name evidence="16" type="ordered locus">Bathy18g00970</name>
</gene>
<evidence type="ECO:0000256" key="7">
    <source>
        <dbReference type="ARBA" id="ARBA00022807"/>
    </source>
</evidence>
<protein>
    <recommendedName>
        <fullName evidence="13">Cysteine protease</fullName>
        <ecNumber evidence="13">3.4.22.-</ecNumber>
    </recommendedName>
</protein>
<dbReference type="KEGG" id="bpg:Bathy18g00970"/>
<feature type="domain" description="Peptidase C54 catalytic" evidence="15">
    <location>
        <begin position="78"/>
        <end position="346"/>
    </location>
</feature>
<name>K8FDM2_9CHLO</name>
<dbReference type="EC" id="3.4.22.-" evidence="13"/>
<dbReference type="GO" id="GO:0000045">
    <property type="term" value="P:autophagosome assembly"/>
    <property type="evidence" value="ECO:0007669"/>
    <property type="project" value="TreeGrafter"/>
</dbReference>
<comment type="similarity">
    <text evidence="2 13">Belongs to the peptidase C54 family.</text>
</comment>
<evidence type="ECO:0000256" key="6">
    <source>
        <dbReference type="ARBA" id="ARBA00022801"/>
    </source>
</evidence>
<dbReference type="STRING" id="41875.K8FDM2"/>
<dbReference type="GO" id="GO:0016485">
    <property type="term" value="P:protein processing"/>
    <property type="evidence" value="ECO:0007669"/>
    <property type="project" value="TreeGrafter"/>
</dbReference>
<organism evidence="16 17">
    <name type="scientific">Bathycoccus prasinos</name>
    <dbReference type="NCBI Taxonomy" id="41875"/>
    <lineage>
        <taxon>Eukaryota</taxon>
        <taxon>Viridiplantae</taxon>
        <taxon>Chlorophyta</taxon>
        <taxon>Mamiellophyceae</taxon>
        <taxon>Mamiellales</taxon>
        <taxon>Bathycoccaceae</taxon>
        <taxon>Bathycoccus</taxon>
    </lineage>
</organism>
<keyword evidence="3" id="KW-0813">Transport</keyword>
<feature type="region of interest" description="Disordered" evidence="14">
    <location>
        <begin position="493"/>
        <end position="532"/>
    </location>
</feature>
<comment type="function">
    <text evidence="12">Cysteine protease that plays a key role in autophagy by mediating both proteolytic activation and delipidation of ATG8 family proteins. The protease activity is required for proteolytic activation of ATG8 family proteins: cleaves the C-terminal amino acid of ATG8 proteins to reveal a C-terminal glycine. Exposure of the glycine at the C-terminus is essential for ATG8 proteins conjugation to phosphatidylethanolamine (PE) and insertion to membranes, which is necessary for autophagy. In addition to the protease activity, also mediates delipidation of PE-conjugated ATG8 proteins.</text>
</comment>
<feature type="region of interest" description="Disordered" evidence="14">
    <location>
        <begin position="348"/>
        <end position="390"/>
    </location>
</feature>
<dbReference type="PANTHER" id="PTHR22624:SF49">
    <property type="entry name" value="CYSTEINE PROTEASE"/>
    <property type="match status" value="1"/>
</dbReference>
<evidence type="ECO:0000256" key="13">
    <source>
        <dbReference type="RuleBase" id="RU363115"/>
    </source>
</evidence>
<dbReference type="GO" id="GO:0034727">
    <property type="term" value="P:piecemeal microautophagy of the nucleus"/>
    <property type="evidence" value="ECO:0007669"/>
    <property type="project" value="TreeGrafter"/>
</dbReference>
<dbReference type="RefSeq" id="XP_007508107.1">
    <property type="nucleotide sequence ID" value="XM_007508045.1"/>
</dbReference>
<evidence type="ECO:0000313" key="16">
    <source>
        <dbReference type="EMBL" id="CCO20598.1"/>
    </source>
</evidence>
<feature type="compositionally biased region" description="Acidic residues" evidence="14">
    <location>
        <begin position="515"/>
        <end position="532"/>
    </location>
</feature>
<proteinExistence type="inferred from homology"/>
<keyword evidence="6 13" id="KW-0378">Hydrolase</keyword>
<dbReference type="InterPro" id="IPR046792">
    <property type="entry name" value="Peptidase_C54_cat"/>
</dbReference>
<feature type="compositionally biased region" description="Acidic residues" evidence="14">
    <location>
        <begin position="359"/>
        <end position="384"/>
    </location>
</feature>
<evidence type="ECO:0000259" key="15">
    <source>
        <dbReference type="Pfam" id="PF03416"/>
    </source>
</evidence>
<evidence type="ECO:0000256" key="12">
    <source>
        <dbReference type="ARBA" id="ARBA00045891"/>
    </source>
</evidence>
<sequence length="532" mass="60903">MALFSSEDDASENRTNPLWKVLQKSFVSYKKLQFSKRMYAMKNSIFSRRIHDESNRGVRNTVVMILGERMTAFDRLISRVDAFFFSSYVSEFPPIESKKMFLFTNNTNTTTNTKETTTMKMKSIDFVANQVGGYTTDCGWGCTLRSAQMLFGEALMRSARARRFRRRSLRRSEEDVSEEEEEGEEFKRKKEIVDMFSDDNDDDENEDKKEKKKKKTKNVFGLRRVYEGDEDENALCPGQWMAPSEICKRYGKMMNRLDSFQNVRCLILGDGCGGGVPEFYPERVREEMKTHADKDVLILVPLRCGASDAINPEYVKSLQKFLSVRECVGIVGGKKTASYYIVGFTSGKKSSDSYSGGEKEEEEEEKEEEENEEDEEEEEEEEEETRAIYLDPHVAKAYVSPRERSRDESTESAYYRSFFGSASEHGILYTPFHALDPSLVVGFLVGNDTNYDEMNNASSSSLDAFVDVLTNIERESGSTPLITVVTKKVLSKKKMNSSMNSSSSKRTENNKRGEEEDEDDWEIIDGCEGEEF</sequence>
<feature type="compositionally biased region" description="Acidic residues" evidence="14">
    <location>
        <begin position="196"/>
        <end position="205"/>
    </location>
</feature>
<dbReference type="GO" id="GO:0000423">
    <property type="term" value="P:mitophagy"/>
    <property type="evidence" value="ECO:0007669"/>
    <property type="project" value="TreeGrafter"/>
</dbReference>
<evidence type="ECO:0000256" key="8">
    <source>
        <dbReference type="ARBA" id="ARBA00022927"/>
    </source>
</evidence>
<feature type="compositionally biased region" description="Acidic residues" evidence="14">
    <location>
        <begin position="175"/>
        <end position="184"/>
    </location>
</feature>
<evidence type="ECO:0000256" key="2">
    <source>
        <dbReference type="ARBA" id="ARBA00010958"/>
    </source>
</evidence>
<dbReference type="Proteomes" id="UP000198341">
    <property type="component" value="Chromosome 18"/>
</dbReference>
<dbReference type="OrthoDB" id="2960936at2759"/>
<evidence type="ECO:0000256" key="1">
    <source>
        <dbReference type="ARBA" id="ARBA00004496"/>
    </source>
</evidence>
<dbReference type="InterPro" id="IPR038765">
    <property type="entry name" value="Papain-like_cys_pep_sf"/>
</dbReference>
<evidence type="ECO:0000256" key="3">
    <source>
        <dbReference type="ARBA" id="ARBA00022448"/>
    </source>
</evidence>
<dbReference type="EMBL" id="FO082261">
    <property type="protein sequence ID" value="CCO20598.1"/>
    <property type="molecule type" value="Genomic_DNA"/>
</dbReference>
<comment type="subunit">
    <text evidence="11">Interacts with ATG8.</text>
</comment>
<evidence type="ECO:0000256" key="10">
    <source>
        <dbReference type="ARBA" id="ARBA00029362"/>
    </source>
</evidence>
<evidence type="ECO:0000313" key="17">
    <source>
        <dbReference type="Proteomes" id="UP000198341"/>
    </source>
</evidence>
<keyword evidence="9 13" id="KW-0072">Autophagy</keyword>
<dbReference type="GO" id="GO:0005737">
    <property type="term" value="C:cytoplasm"/>
    <property type="evidence" value="ECO:0007669"/>
    <property type="project" value="UniProtKB-SubCell"/>
</dbReference>
<dbReference type="GO" id="GO:0019786">
    <property type="term" value="F:protein-phosphatidylethanolamide deconjugating activity"/>
    <property type="evidence" value="ECO:0007669"/>
    <property type="project" value="InterPro"/>
</dbReference>
<dbReference type="Pfam" id="PF03416">
    <property type="entry name" value="Peptidase_C54"/>
    <property type="match status" value="2"/>
</dbReference>
<accession>K8FDM2</accession>
<keyword evidence="17" id="KW-1185">Reference proteome</keyword>
<evidence type="ECO:0000256" key="9">
    <source>
        <dbReference type="ARBA" id="ARBA00023006"/>
    </source>
</evidence>
<dbReference type="GO" id="GO:0035973">
    <property type="term" value="P:aggrephagy"/>
    <property type="evidence" value="ECO:0007669"/>
    <property type="project" value="TreeGrafter"/>
</dbReference>
<feature type="domain" description="Peptidase C54 catalytic" evidence="15">
    <location>
        <begin position="384"/>
        <end position="455"/>
    </location>
</feature>
<dbReference type="GO" id="GO:0015031">
    <property type="term" value="P:protein transport"/>
    <property type="evidence" value="ECO:0007669"/>
    <property type="project" value="UniProtKB-KW"/>
</dbReference>
<dbReference type="InterPro" id="IPR005078">
    <property type="entry name" value="Peptidase_C54"/>
</dbReference>
<evidence type="ECO:0000256" key="11">
    <source>
        <dbReference type="ARBA" id="ARBA00038724"/>
    </source>
</evidence>
<evidence type="ECO:0000256" key="5">
    <source>
        <dbReference type="ARBA" id="ARBA00022670"/>
    </source>
</evidence>
<dbReference type="AlphaFoldDB" id="K8FDM2"/>
<keyword evidence="7" id="KW-0788">Thiol protease</keyword>
<feature type="region of interest" description="Disordered" evidence="14">
    <location>
        <begin position="167"/>
        <end position="213"/>
    </location>
</feature>
<dbReference type="GeneID" id="19010810"/>
<keyword evidence="8 13" id="KW-0653">Protein transport</keyword>
<keyword evidence="4 13" id="KW-0963">Cytoplasm</keyword>